<name>A0ABT8B116_9NEIS</name>
<gene>
    <name evidence="4" type="ORF">QWZ03_03365</name>
</gene>
<dbReference type="SMART" id="SM00062">
    <property type="entry name" value="PBPb"/>
    <property type="match status" value="1"/>
</dbReference>
<evidence type="ECO:0000256" key="2">
    <source>
        <dbReference type="SAM" id="SignalP"/>
    </source>
</evidence>
<dbReference type="RefSeq" id="WP_290331445.1">
    <property type="nucleotide sequence ID" value="NZ_JAUFPU010000003.1"/>
</dbReference>
<organism evidence="4 5">
    <name type="scientific">Chitinimonas viridis</name>
    <dbReference type="NCBI Taxonomy" id="664880"/>
    <lineage>
        <taxon>Bacteria</taxon>
        <taxon>Pseudomonadati</taxon>
        <taxon>Pseudomonadota</taxon>
        <taxon>Betaproteobacteria</taxon>
        <taxon>Neisseriales</taxon>
        <taxon>Chitinibacteraceae</taxon>
        <taxon>Chitinimonas</taxon>
    </lineage>
</organism>
<evidence type="ECO:0000313" key="5">
    <source>
        <dbReference type="Proteomes" id="UP001180081"/>
    </source>
</evidence>
<dbReference type="EMBL" id="JAUFPU010000003">
    <property type="protein sequence ID" value="MDN3575808.1"/>
    <property type="molecule type" value="Genomic_DNA"/>
</dbReference>
<dbReference type="Pfam" id="PF00497">
    <property type="entry name" value="SBP_bac_3"/>
    <property type="match status" value="1"/>
</dbReference>
<feature type="domain" description="Solute-binding protein family 3/N-terminal" evidence="3">
    <location>
        <begin position="21"/>
        <end position="247"/>
    </location>
</feature>
<keyword evidence="1 2" id="KW-0732">Signal</keyword>
<feature type="chain" id="PRO_5045172829" evidence="2">
    <location>
        <begin position="17"/>
        <end position="249"/>
    </location>
</feature>
<reference evidence="4" key="1">
    <citation type="journal article" date="2014" name="Int. J. Syst. Evol. Microbiol.">
        <title>Complete genome of a new Firmicutes species belonging to the dominant human colonic microbiota ('Ruminococcus bicirculans') reveals two chromosomes and a selective capacity to utilize plant glucans.</title>
        <authorList>
            <consortium name="NISC Comparative Sequencing Program"/>
            <person name="Wegmann U."/>
            <person name="Louis P."/>
            <person name="Goesmann A."/>
            <person name="Henrissat B."/>
            <person name="Duncan S.H."/>
            <person name="Flint H.J."/>
        </authorList>
    </citation>
    <scope>NUCLEOTIDE SEQUENCE</scope>
    <source>
        <strain evidence="4">CECT 7703</strain>
    </source>
</reference>
<comment type="caution">
    <text evidence="4">The sequence shown here is derived from an EMBL/GenBank/DDBJ whole genome shotgun (WGS) entry which is preliminary data.</text>
</comment>
<dbReference type="Proteomes" id="UP001180081">
    <property type="component" value="Unassembled WGS sequence"/>
</dbReference>
<evidence type="ECO:0000256" key="1">
    <source>
        <dbReference type="ARBA" id="ARBA00022729"/>
    </source>
</evidence>
<keyword evidence="5" id="KW-1185">Reference proteome</keyword>
<sequence length="249" mass="28235">MLLRALLILLACLPLAAEPLKLRLVTDDWPPYEYAAKGKADGYSVARLEAVLRQMEVELVHPDRAVPWKRLLAMLEAGEADVAVNGGKVDNREAYVHFSAEPFTETRWTAFSRRSDGLRLQKKEDFKGLRAGLVHGWSYSPEIEAFLGSQGKSVVSYDQFSNFRRLLAGQVDYVIEERQVGLHLAAKQGWGEQLVTADVMNQPIRFYVMFSRKTVTPEWVARFDAAFRAFRGSAEDRALRKRYGLESLP</sequence>
<dbReference type="Gene3D" id="3.40.190.10">
    <property type="entry name" value="Periplasmic binding protein-like II"/>
    <property type="match status" value="2"/>
</dbReference>
<dbReference type="PANTHER" id="PTHR35936">
    <property type="entry name" value="MEMBRANE-BOUND LYTIC MUREIN TRANSGLYCOSYLASE F"/>
    <property type="match status" value="1"/>
</dbReference>
<accession>A0ABT8B116</accession>
<evidence type="ECO:0000313" key="4">
    <source>
        <dbReference type="EMBL" id="MDN3575808.1"/>
    </source>
</evidence>
<evidence type="ECO:0000259" key="3">
    <source>
        <dbReference type="SMART" id="SM00062"/>
    </source>
</evidence>
<dbReference type="InterPro" id="IPR001638">
    <property type="entry name" value="Solute-binding_3/MltF_N"/>
</dbReference>
<protein>
    <submittedName>
        <fullName evidence="4">Transporter substrate-binding domain-containing protein</fullName>
    </submittedName>
</protein>
<proteinExistence type="predicted"/>
<dbReference type="SUPFAM" id="SSF53850">
    <property type="entry name" value="Periplasmic binding protein-like II"/>
    <property type="match status" value="1"/>
</dbReference>
<reference evidence="4" key="2">
    <citation type="submission" date="2023-06" db="EMBL/GenBank/DDBJ databases">
        <authorList>
            <person name="Lucena T."/>
            <person name="Sun Q."/>
        </authorList>
    </citation>
    <scope>NUCLEOTIDE SEQUENCE</scope>
    <source>
        <strain evidence="4">CECT 7703</strain>
    </source>
</reference>
<feature type="signal peptide" evidence="2">
    <location>
        <begin position="1"/>
        <end position="16"/>
    </location>
</feature>
<dbReference type="PANTHER" id="PTHR35936:SF25">
    <property type="entry name" value="ABC TRANSPORTER SUBSTRATE-BINDING PROTEIN"/>
    <property type="match status" value="1"/>
</dbReference>